<gene>
    <name evidence="2" type="ORF">SEPMUDRAFT_108589</name>
</gene>
<dbReference type="EMBL" id="KB456265">
    <property type="protein sequence ID" value="EMF11738.1"/>
    <property type="molecule type" value="Genomic_DNA"/>
</dbReference>
<feature type="region of interest" description="Disordered" evidence="1">
    <location>
        <begin position="116"/>
        <end position="153"/>
    </location>
</feature>
<evidence type="ECO:0000313" key="3">
    <source>
        <dbReference type="Proteomes" id="UP000016931"/>
    </source>
</evidence>
<evidence type="ECO:0000313" key="2">
    <source>
        <dbReference type="EMBL" id="EMF11738.1"/>
    </source>
</evidence>
<dbReference type="RefSeq" id="XP_016759859.1">
    <property type="nucleotide sequence ID" value="XM_016900744.1"/>
</dbReference>
<dbReference type="GeneID" id="27897881"/>
<name>N1QEY0_SPHMS</name>
<proteinExistence type="predicted"/>
<accession>N1QEY0</accession>
<keyword evidence="3" id="KW-1185">Reference proteome</keyword>
<reference evidence="2 3" key="1">
    <citation type="journal article" date="2012" name="PLoS Pathog.">
        <title>Diverse lifestyles and strategies of plant pathogenesis encoded in the genomes of eighteen Dothideomycetes fungi.</title>
        <authorList>
            <person name="Ohm R.A."/>
            <person name="Feau N."/>
            <person name="Henrissat B."/>
            <person name="Schoch C.L."/>
            <person name="Horwitz B.A."/>
            <person name="Barry K.W."/>
            <person name="Condon B.J."/>
            <person name="Copeland A.C."/>
            <person name="Dhillon B."/>
            <person name="Glaser F."/>
            <person name="Hesse C.N."/>
            <person name="Kosti I."/>
            <person name="LaButti K."/>
            <person name="Lindquist E.A."/>
            <person name="Lucas S."/>
            <person name="Salamov A.A."/>
            <person name="Bradshaw R.E."/>
            <person name="Ciuffetti L."/>
            <person name="Hamelin R.C."/>
            <person name="Kema G.H.J."/>
            <person name="Lawrence C."/>
            <person name="Scott J.A."/>
            <person name="Spatafora J.W."/>
            <person name="Turgeon B.G."/>
            <person name="de Wit P.J.G.M."/>
            <person name="Zhong S."/>
            <person name="Goodwin S.B."/>
            <person name="Grigoriev I.V."/>
        </authorList>
    </citation>
    <scope>NUCLEOTIDE SEQUENCE [LARGE SCALE GENOMIC DNA]</scope>
    <source>
        <strain evidence="2 3">SO2202</strain>
    </source>
</reference>
<feature type="compositionally biased region" description="Polar residues" evidence="1">
    <location>
        <begin position="139"/>
        <end position="153"/>
    </location>
</feature>
<dbReference type="AlphaFoldDB" id="N1QEY0"/>
<sequence>MAEAAYRLSIANNVTLGFGTAATLSSEAYMHLIWGQWAVGTQSGSNVGSVGSYNVFTAMRWRAHSSDQAKRWSARTQFEVEEKSLEVIGSHYTRPPITRQSNDAAIARSTVRVAPSTVHRSCLSSRDPAETQKHRRNRSSSYDASLQTREPLP</sequence>
<dbReference type="HOGENOM" id="CLU_1714438_0_0_1"/>
<evidence type="ECO:0000256" key="1">
    <source>
        <dbReference type="SAM" id="MobiDB-lite"/>
    </source>
</evidence>
<dbReference type="Proteomes" id="UP000016931">
    <property type="component" value="Unassembled WGS sequence"/>
</dbReference>
<organism evidence="2 3">
    <name type="scientific">Sphaerulina musiva (strain SO2202)</name>
    <name type="common">Poplar stem canker fungus</name>
    <name type="synonym">Septoria musiva</name>
    <dbReference type="NCBI Taxonomy" id="692275"/>
    <lineage>
        <taxon>Eukaryota</taxon>
        <taxon>Fungi</taxon>
        <taxon>Dikarya</taxon>
        <taxon>Ascomycota</taxon>
        <taxon>Pezizomycotina</taxon>
        <taxon>Dothideomycetes</taxon>
        <taxon>Dothideomycetidae</taxon>
        <taxon>Mycosphaerellales</taxon>
        <taxon>Mycosphaerellaceae</taxon>
        <taxon>Sphaerulina</taxon>
    </lineage>
</organism>
<protein>
    <submittedName>
        <fullName evidence="2">Uncharacterized protein</fullName>
    </submittedName>
</protein>